<evidence type="ECO:0000313" key="2">
    <source>
        <dbReference type="Proteomes" id="UP000076881"/>
    </source>
</evidence>
<dbReference type="AlphaFoldDB" id="A0A168BFY5"/>
<accession>A0A168BFY5</accession>
<reference evidence="1 2" key="1">
    <citation type="journal article" date="2016" name="Genome Biol. Evol.">
        <title>Divergent and convergent evolution of fungal pathogenicity.</title>
        <authorList>
            <person name="Shang Y."/>
            <person name="Xiao G."/>
            <person name="Zheng P."/>
            <person name="Cen K."/>
            <person name="Zhan S."/>
            <person name="Wang C."/>
        </authorList>
    </citation>
    <scope>NUCLEOTIDE SEQUENCE [LARGE SCALE GENOMIC DNA]</scope>
    <source>
        <strain evidence="1 2">RCEF 1005</strain>
    </source>
</reference>
<dbReference type="EMBL" id="AZHF01000010">
    <property type="protein sequence ID" value="OAA70065.1"/>
    <property type="molecule type" value="Genomic_DNA"/>
</dbReference>
<name>A0A168BFY5_CORDF</name>
<protein>
    <submittedName>
        <fullName evidence="1">C6 zinc finger domain protein</fullName>
    </submittedName>
</protein>
<sequence length="241" mass="27807">MNWAIKNGFPRLGLYHPHAIIDFDIIVEGFLWQAHMNSRFADMDCCGDPGVILKEVKSNSPSAMLMYPYHYCYSIFDCGLTSYRNKLCIRCNTTSPDHRQVLGYYRYTDDQIRAVLERFLCLKMPCPAELLLFIVQITRLRVGVATKPRHPNAAASRTKAVFEKADDFDLDIWVEESPLFTKTFVKYYGEISQLAVKLYGILTLPPSAFLRVYPNAFEAYSLRTLLRQKLAAILKDLYHKL</sequence>
<comment type="caution">
    <text evidence="1">The sequence shown here is derived from an EMBL/GenBank/DDBJ whole genome shotgun (WGS) entry which is preliminary data.</text>
</comment>
<evidence type="ECO:0000313" key="1">
    <source>
        <dbReference type="EMBL" id="OAA70065.1"/>
    </source>
</evidence>
<organism evidence="1 2">
    <name type="scientific">Akanthomyces lecanii RCEF 1005</name>
    <dbReference type="NCBI Taxonomy" id="1081108"/>
    <lineage>
        <taxon>Eukaryota</taxon>
        <taxon>Fungi</taxon>
        <taxon>Dikarya</taxon>
        <taxon>Ascomycota</taxon>
        <taxon>Pezizomycotina</taxon>
        <taxon>Sordariomycetes</taxon>
        <taxon>Hypocreomycetidae</taxon>
        <taxon>Hypocreales</taxon>
        <taxon>Cordycipitaceae</taxon>
        <taxon>Akanthomyces</taxon>
        <taxon>Cordyceps confragosa</taxon>
    </lineage>
</organism>
<proteinExistence type="predicted"/>
<keyword evidence="2" id="KW-1185">Reference proteome</keyword>
<dbReference type="Proteomes" id="UP000076881">
    <property type="component" value="Unassembled WGS sequence"/>
</dbReference>
<dbReference type="OrthoDB" id="5386330at2759"/>
<gene>
    <name evidence="1" type="ORF">LEL_09881</name>
</gene>